<accession>A0A0D6A4N0</accession>
<dbReference type="EMBL" id="AP014808">
    <property type="protein sequence ID" value="BAQ57669.1"/>
    <property type="molecule type" value="Genomic_DNA"/>
</dbReference>
<dbReference type="AlphaFoldDB" id="A0A0D6A4N0"/>
<evidence type="ECO:0000313" key="1">
    <source>
        <dbReference type="EMBL" id="BAQ57669.1"/>
    </source>
</evidence>
<gene>
    <name evidence="1" type="ORF">LBAT_1280</name>
</gene>
<dbReference type="STRING" id="1600.LBAT_1280"/>
<keyword evidence="2" id="KW-1185">Reference proteome</keyword>
<dbReference type="Proteomes" id="UP000035709">
    <property type="component" value="Chromosome"/>
</dbReference>
<dbReference type="PATRIC" id="fig|1600.4.peg.1306"/>
<evidence type="ECO:0008006" key="3">
    <source>
        <dbReference type="Google" id="ProtNLM"/>
    </source>
</evidence>
<dbReference type="KEGG" id="lae:LBAT_1280"/>
<proteinExistence type="predicted"/>
<protein>
    <recommendedName>
        <fullName evidence="3">SnoaL-like domain-containing protein</fullName>
    </recommendedName>
</protein>
<evidence type="ECO:0000313" key="2">
    <source>
        <dbReference type="Proteomes" id="UP000035709"/>
    </source>
</evidence>
<reference evidence="1 2" key="1">
    <citation type="submission" date="2015-03" db="EMBL/GenBank/DDBJ databases">
        <title>Complete genome sequence of Lactobacillus acetotolerans NBRC 13120.</title>
        <authorList>
            <person name="Toh H."/>
            <person name="Morita H."/>
            <person name="Fujita N."/>
        </authorList>
    </citation>
    <scope>NUCLEOTIDE SEQUENCE [LARGE SCALE GENOMIC DNA]</scope>
    <source>
        <strain evidence="1 2">NBRC 13120</strain>
    </source>
</reference>
<organism evidence="1 2">
    <name type="scientific">Lactobacillus acetotolerans</name>
    <dbReference type="NCBI Taxonomy" id="1600"/>
    <lineage>
        <taxon>Bacteria</taxon>
        <taxon>Bacillati</taxon>
        <taxon>Bacillota</taxon>
        <taxon>Bacilli</taxon>
        <taxon>Lactobacillales</taxon>
        <taxon>Lactobacillaceae</taxon>
        <taxon>Lactobacillus</taxon>
    </lineage>
</organism>
<sequence>MFDDYSLISQLVAKERQYRVRHDPKSADCYYSDATVTTSWQKGDLQSFLHGESKEVDHRFPIVCNVSTPVIHLNGKKAYVELPTNTRMRMVVHDILVEIESFRRLIYRVEKRHDNWKISSMISINESDNLRPVIPGQVLKVDPKRLSKYRMSYQFLSYVWEEAGGQISHDLLGIDRPKEVERIYQDAEKWLKK</sequence>
<dbReference type="RefSeq" id="WP_082137193.1">
    <property type="nucleotide sequence ID" value="NZ_AP014808.1"/>
</dbReference>
<name>A0A0D6A4N0_9LACO</name>